<reference evidence="2 3" key="1">
    <citation type="submission" date="2017-12" db="EMBL/GenBank/DDBJ databases">
        <title>Mesoplasma syrphidae YJS, Complete Genome.</title>
        <authorList>
            <person name="Knight T.F."/>
            <person name="Citino T."/>
            <person name="Rubinstein R."/>
            <person name="Neuschaefer Z."/>
        </authorList>
    </citation>
    <scope>NUCLEOTIDE SEQUENCE [LARGE SCALE GENOMIC DNA]</scope>
    <source>
        <strain evidence="2 3">YJS</strain>
    </source>
</reference>
<protein>
    <recommendedName>
        <fullName evidence="4">Lipoprotein</fullName>
    </recommendedName>
</protein>
<dbReference type="PROSITE" id="PS51257">
    <property type="entry name" value="PROKAR_LIPOPROTEIN"/>
    <property type="match status" value="1"/>
</dbReference>
<dbReference type="KEGG" id="msyr:CXP39_01435"/>
<evidence type="ECO:0000256" key="1">
    <source>
        <dbReference type="SAM" id="SignalP"/>
    </source>
</evidence>
<dbReference type="EMBL" id="CP025257">
    <property type="protein sequence ID" value="AUF83462.1"/>
    <property type="molecule type" value="Genomic_DNA"/>
</dbReference>
<keyword evidence="1" id="KW-0732">Signal</keyword>
<dbReference type="InterPro" id="IPR054816">
    <property type="entry name" value="Lipoprotein_mollicutes-type_CS"/>
</dbReference>
<dbReference type="RefSeq" id="WP_027048182.1">
    <property type="nucleotide sequence ID" value="NZ_CP025257.1"/>
</dbReference>
<dbReference type="AlphaFoldDB" id="A0A2K9BR31"/>
<organism evidence="2 3">
    <name type="scientific">Mesoplasma syrphidae</name>
    <dbReference type="NCBI Taxonomy" id="225999"/>
    <lineage>
        <taxon>Bacteria</taxon>
        <taxon>Bacillati</taxon>
        <taxon>Mycoplasmatota</taxon>
        <taxon>Mollicutes</taxon>
        <taxon>Entomoplasmatales</taxon>
        <taxon>Entomoplasmataceae</taxon>
        <taxon>Mesoplasma</taxon>
    </lineage>
</organism>
<dbReference type="OrthoDB" id="401283at2"/>
<evidence type="ECO:0000313" key="3">
    <source>
        <dbReference type="Proteomes" id="UP000233419"/>
    </source>
</evidence>
<feature type="signal peptide" evidence="1">
    <location>
        <begin position="1"/>
        <end position="23"/>
    </location>
</feature>
<dbReference type="NCBIfam" id="NF038029">
    <property type="entry name" value="LP_plasma"/>
    <property type="match status" value="1"/>
</dbReference>
<name>A0A2K9BR31_9MOLU</name>
<proteinExistence type="predicted"/>
<gene>
    <name evidence="2" type="ORF">CXP39_01435</name>
</gene>
<keyword evidence="3" id="KW-1185">Reference proteome</keyword>
<sequence>MKKLLTILGAVTLTATAGLSVVACGNKDDKNVNPNPEQGKEEINKLIKQFENEVITKWTSVVSAPIADSATLLESEASSNNLAFFGKDNLEDVYNKAKSEIPKVLDESETPTPVNFYKVLDDKQKDTLKRNIESLLSPASKVNNLKKSISASIYQIIIGSLGQNWIQNIAFDYETALLNYTKVEGDSFLSNLEINYSSKYSYMDAEDSKQTKTIKGTVSITISDDKIIVETIKNIQENFAANLLKAGNDSVWIDKNDLNIDSIETVGGKSEKYKIALEEYYKKLAKNMVKNIEKDYFANSESNILKAVKVSINDPENVVRSSSKRSEIGSLNIQKIKLTKLIGPKKGIIDANEIKRQKMYFGAVNEDISVKLADGVIAKNKILFEDLQASYKEAQKDYKTTFEAEYKEIIKNSTVEESANIENLMSASVSNEQAGIKGIQFALKNGYTQKLNDIKVNLSVAVDKTSNTENEIETNKIFAAYYSGAELALKEFHKFYGISPTDIDELSNDAKLEEKGLLFYMSGKSGAKKADGTDFNIWDYWKGLSNDTTFLKKRPYSDQVTKGLNLIADNDPEVAKIKNEYFLSKLKGMDSFNFEYIQTAPTYWRNLKSFSIANVNSDILKGLQTTGVSVPSGGNYYQTLEMIISNDLFNVTLGESGQDGDVFFDDGHVVFTMIGMK</sequence>
<feature type="chain" id="PRO_5014707374" description="Lipoprotein" evidence="1">
    <location>
        <begin position="24"/>
        <end position="677"/>
    </location>
</feature>
<evidence type="ECO:0008006" key="4">
    <source>
        <dbReference type="Google" id="ProtNLM"/>
    </source>
</evidence>
<accession>A0A2K9BR31</accession>
<evidence type="ECO:0000313" key="2">
    <source>
        <dbReference type="EMBL" id="AUF83462.1"/>
    </source>
</evidence>
<dbReference type="Proteomes" id="UP000233419">
    <property type="component" value="Chromosome"/>
</dbReference>